<reference evidence="1" key="2">
    <citation type="submission" date="2022-10" db="EMBL/GenBank/DDBJ databases">
        <authorList>
            <person name="Aronson H.S."/>
        </authorList>
    </citation>
    <scope>NUCLEOTIDE SEQUENCE</scope>
    <source>
        <strain evidence="1">RS19-109</strain>
    </source>
</reference>
<proteinExistence type="predicted"/>
<dbReference type="PANTHER" id="PTHR41791:SF1">
    <property type="entry name" value="SSL7039 PROTEIN"/>
    <property type="match status" value="1"/>
</dbReference>
<comment type="caution">
    <text evidence="1">The sequence shown here is derived from an EMBL/GenBank/DDBJ whole genome shotgun (WGS) entry which is preliminary data.</text>
</comment>
<dbReference type="AlphaFoldDB" id="A0A9X4MLS2"/>
<dbReference type="RefSeq" id="WP_307632118.1">
    <property type="nucleotide sequence ID" value="NZ_JAPHEH010000001.1"/>
</dbReference>
<accession>A0A9X4MLS2</accession>
<dbReference type="Proteomes" id="UP001154240">
    <property type="component" value="Unassembled WGS sequence"/>
</dbReference>
<evidence type="ECO:0000313" key="2">
    <source>
        <dbReference type="Proteomes" id="UP001154240"/>
    </source>
</evidence>
<organism evidence="1 2">
    <name type="scientific">Thiovibrio frasassiensis</name>
    <dbReference type="NCBI Taxonomy" id="2984131"/>
    <lineage>
        <taxon>Bacteria</taxon>
        <taxon>Pseudomonadati</taxon>
        <taxon>Thermodesulfobacteriota</taxon>
        <taxon>Desulfobulbia</taxon>
        <taxon>Desulfobulbales</taxon>
        <taxon>Thiovibrionaceae</taxon>
        <taxon>Thiovibrio</taxon>
    </lineage>
</organism>
<reference evidence="1" key="1">
    <citation type="journal article" date="2022" name="bioRxiv">
        <title>Thiovibrio frasassiensisgen. nov., sp. nov., an autotrophic, elemental sulfur disproportionating bacterium isolated from sulfidic karst sediment, and proposal of Thiovibrionaceae fam. nov.</title>
        <authorList>
            <person name="Aronson H."/>
            <person name="Thomas C."/>
            <person name="Bhattacharyya M."/>
            <person name="Eckstein S."/>
            <person name="Jensen S."/>
            <person name="Barco R."/>
            <person name="Macalady J."/>
            <person name="Amend J."/>
        </authorList>
    </citation>
    <scope>NUCLEOTIDE SEQUENCE</scope>
    <source>
        <strain evidence="1">RS19-109</strain>
    </source>
</reference>
<dbReference type="EMBL" id="JAPHEH010000001">
    <property type="protein sequence ID" value="MDG4475142.1"/>
    <property type="molecule type" value="Genomic_DNA"/>
</dbReference>
<gene>
    <name evidence="1" type="ORF">OLX77_03085</name>
</gene>
<dbReference type="InterPro" id="IPR014056">
    <property type="entry name" value="TypeIITA-like_toxin_pred"/>
</dbReference>
<dbReference type="InterPro" id="IPR009241">
    <property type="entry name" value="HigB-like"/>
</dbReference>
<keyword evidence="2" id="KW-1185">Reference proteome</keyword>
<dbReference type="PIRSF" id="PIRSF028744">
    <property type="entry name" value="Addict_mod_HI1419"/>
    <property type="match status" value="1"/>
</dbReference>
<dbReference type="Pfam" id="PF05973">
    <property type="entry name" value="Gp49"/>
    <property type="match status" value="1"/>
</dbReference>
<sequence length="111" mass="12707">MPETTYCLEYYADEKGKEPFRDWLYGLRDRAAFARITVRLDRVELGNFGFCKSVGNGVFELKIDHGPGYRVYYAISGKTVVLLLLGGDKSTQTKDIETAKSYWASHRERIS</sequence>
<protein>
    <submittedName>
        <fullName evidence="1">Type II toxin-antitoxin system RelE/ParE family toxin</fullName>
    </submittedName>
</protein>
<evidence type="ECO:0000313" key="1">
    <source>
        <dbReference type="EMBL" id="MDG4475142.1"/>
    </source>
</evidence>
<name>A0A9X4MLS2_9BACT</name>
<dbReference type="NCBIfam" id="TIGR02683">
    <property type="entry name" value="upstrm_HI1419"/>
    <property type="match status" value="1"/>
</dbReference>
<dbReference type="PANTHER" id="PTHR41791">
    <property type="entry name" value="SSL7039 PROTEIN"/>
    <property type="match status" value="1"/>
</dbReference>